<dbReference type="STRING" id="1437607.BISA_1647"/>
<evidence type="ECO:0000313" key="2">
    <source>
        <dbReference type="EMBL" id="KFI93825.1"/>
    </source>
</evidence>
<dbReference type="RefSeq" id="WP_033889863.1">
    <property type="nucleotide sequence ID" value="NZ_JDUT01000001.1"/>
</dbReference>
<evidence type="ECO:0000256" key="1">
    <source>
        <dbReference type="SAM" id="Coils"/>
    </source>
</evidence>
<protein>
    <submittedName>
        <fullName evidence="2">Uncharacterized protein</fullName>
    </submittedName>
</protein>
<dbReference type="OrthoDB" id="9895881at2"/>
<dbReference type="Proteomes" id="UP000029066">
    <property type="component" value="Unassembled WGS sequence"/>
</dbReference>
<evidence type="ECO:0000313" key="3">
    <source>
        <dbReference type="Proteomes" id="UP000029066"/>
    </source>
</evidence>
<gene>
    <name evidence="2" type="ORF">BISA_1647</name>
</gene>
<organism evidence="2 3">
    <name type="scientific">Bifidobacterium saguini DSM 23967</name>
    <dbReference type="NCBI Taxonomy" id="1437607"/>
    <lineage>
        <taxon>Bacteria</taxon>
        <taxon>Bacillati</taxon>
        <taxon>Actinomycetota</taxon>
        <taxon>Actinomycetes</taxon>
        <taxon>Bifidobacteriales</taxon>
        <taxon>Bifidobacteriaceae</taxon>
        <taxon>Bifidobacterium</taxon>
    </lineage>
</organism>
<accession>A0A087DE75</accession>
<proteinExistence type="predicted"/>
<dbReference type="AlphaFoldDB" id="A0A087DE75"/>
<name>A0A087DE75_9BIFI</name>
<reference evidence="2 3" key="1">
    <citation type="submission" date="2014-03" db="EMBL/GenBank/DDBJ databases">
        <title>Genomics of Bifidobacteria.</title>
        <authorList>
            <person name="Ventura M."/>
            <person name="Milani C."/>
            <person name="Lugli G.A."/>
        </authorList>
    </citation>
    <scope>NUCLEOTIDE SEQUENCE [LARGE SCALE GENOMIC DNA]</scope>
    <source>
        <strain evidence="2 3">DSM 23967</strain>
    </source>
</reference>
<keyword evidence="1" id="KW-0175">Coiled coil</keyword>
<dbReference type="EMBL" id="JGZN01000004">
    <property type="protein sequence ID" value="KFI93825.1"/>
    <property type="molecule type" value="Genomic_DNA"/>
</dbReference>
<comment type="caution">
    <text evidence="2">The sequence shown here is derived from an EMBL/GenBank/DDBJ whole genome shotgun (WGS) entry which is preliminary data.</text>
</comment>
<feature type="coiled-coil region" evidence="1">
    <location>
        <begin position="56"/>
        <end position="83"/>
    </location>
</feature>
<sequence length="87" mass="9605">MASIYETQLAAAKISHNSKQLQTLMATNREKIDRNTVQLAAVTRGSIPGQRATREVQQASAAMKKAISMLEELQNETARYIKESRGA</sequence>